<dbReference type="AlphaFoldDB" id="A0A919AYR5"/>
<organism evidence="2 3">
    <name type="scientific">Streptomyces mashuensis</name>
    <dbReference type="NCBI Taxonomy" id="33904"/>
    <lineage>
        <taxon>Bacteria</taxon>
        <taxon>Bacillati</taxon>
        <taxon>Actinomycetota</taxon>
        <taxon>Actinomycetes</taxon>
        <taxon>Kitasatosporales</taxon>
        <taxon>Streptomycetaceae</taxon>
        <taxon>Streptomyces</taxon>
    </lineage>
</organism>
<protein>
    <submittedName>
        <fullName evidence="2">Uncharacterized protein</fullName>
    </submittedName>
</protein>
<gene>
    <name evidence="2" type="ORF">GCM10010218_12520</name>
</gene>
<feature type="region of interest" description="Disordered" evidence="1">
    <location>
        <begin position="31"/>
        <end position="56"/>
    </location>
</feature>
<dbReference type="EMBL" id="BNBD01000002">
    <property type="protein sequence ID" value="GHF32950.1"/>
    <property type="molecule type" value="Genomic_DNA"/>
</dbReference>
<reference evidence="2" key="2">
    <citation type="submission" date="2020-09" db="EMBL/GenBank/DDBJ databases">
        <authorList>
            <person name="Sun Q."/>
            <person name="Ohkuma M."/>
        </authorList>
    </citation>
    <scope>NUCLEOTIDE SEQUENCE</scope>
    <source>
        <strain evidence="2">JCM 4059</strain>
    </source>
</reference>
<evidence type="ECO:0000256" key="1">
    <source>
        <dbReference type="SAM" id="MobiDB-lite"/>
    </source>
</evidence>
<reference evidence="2" key="1">
    <citation type="journal article" date="2014" name="Int. J. Syst. Evol. Microbiol.">
        <title>Complete genome sequence of Corynebacterium casei LMG S-19264T (=DSM 44701T), isolated from a smear-ripened cheese.</title>
        <authorList>
            <consortium name="US DOE Joint Genome Institute (JGI-PGF)"/>
            <person name="Walter F."/>
            <person name="Albersmeier A."/>
            <person name="Kalinowski J."/>
            <person name="Ruckert C."/>
        </authorList>
    </citation>
    <scope>NUCLEOTIDE SEQUENCE</scope>
    <source>
        <strain evidence="2">JCM 4059</strain>
    </source>
</reference>
<evidence type="ECO:0000313" key="3">
    <source>
        <dbReference type="Proteomes" id="UP000638313"/>
    </source>
</evidence>
<name>A0A919AYR5_9ACTN</name>
<accession>A0A919AYR5</accession>
<proteinExistence type="predicted"/>
<evidence type="ECO:0000313" key="2">
    <source>
        <dbReference type="EMBL" id="GHF32950.1"/>
    </source>
</evidence>
<sequence length="56" mass="5738">MSKRGLMVKVFVVMVVLLVVAVSRGGAPGAGTGVPVRGQGAPPAGEGGRRLPVRRW</sequence>
<dbReference type="Proteomes" id="UP000638313">
    <property type="component" value="Unassembled WGS sequence"/>
</dbReference>
<comment type="caution">
    <text evidence="2">The sequence shown here is derived from an EMBL/GenBank/DDBJ whole genome shotgun (WGS) entry which is preliminary data.</text>
</comment>
<keyword evidence="3" id="KW-1185">Reference proteome</keyword>